<dbReference type="RefSeq" id="WP_210351320.1">
    <property type="nucleotide sequence ID" value="NZ_CP066179.1"/>
</dbReference>
<keyword evidence="1" id="KW-0229">DNA integration</keyword>
<dbReference type="GO" id="GO:0003677">
    <property type="term" value="F:DNA binding"/>
    <property type="evidence" value="ECO:0007669"/>
    <property type="project" value="UniProtKB-KW"/>
</dbReference>
<comment type="caution">
    <text evidence="6">The sequence shown here is derived from an EMBL/GenBank/DDBJ whole genome shotgun (WGS) entry which is preliminary data.</text>
</comment>
<dbReference type="InterPro" id="IPR006118">
    <property type="entry name" value="Recombinase_CS"/>
</dbReference>
<dbReference type="EMBL" id="FMIK01000028">
    <property type="protein sequence ID" value="SCL94408.1"/>
    <property type="molecule type" value="Genomic_DNA"/>
</dbReference>
<evidence type="ECO:0000313" key="7">
    <source>
        <dbReference type="Proteomes" id="UP000242164"/>
    </source>
</evidence>
<evidence type="ECO:0000256" key="4">
    <source>
        <dbReference type="PROSITE-ProRule" id="PRU10137"/>
    </source>
</evidence>
<keyword evidence="2" id="KW-0238">DNA-binding</keyword>
<dbReference type="Proteomes" id="UP000242164">
    <property type="component" value="Unassembled WGS sequence"/>
</dbReference>
<dbReference type="PROSITE" id="PS00397">
    <property type="entry name" value="RECOMBINASES_1"/>
    <property type="match status" value="1"/>
</dbReference>
<sequence>MGEKVVGYVRVSTEGQVRDGYSWVYQVEEIQRYCNENELQLLHIYEDKGISGALIITTIFCPPLGIAASVIYGGLQVKSAIEGEDWGTHRKLSKEEQVEAGFFGALDIIPGLDSATKAFKGTLDLGSLTKLTKWKEGIADFNPNMGKMWYNR</sequence>
<evidence type="ECO:0000313" key="6">
    <source>
        <dbReference type="EMBL" id="SCL94408.1"/>
    </source>
</evidence>
<accession>A0AAX2CHR2</accession>
<gene>
    <name evidence="6" type="ORF">BCB44BAC_02382</name>
</gene>
<dbReference type="GO" id="GO:0015074">
    <property type="term" value="P:DNA integration"/>
    <property type="evidence" value="ECO:0007669"/>
    <property type="project" value="UniProtKB-KW"/>
</dbReference>
<feature type="domain" description="Resolvase/invertase-type recombinase catalytic" evidence="5">
    <location>
        <begin position="5"/>
        <end position="53"/>
    </location>
</feature>
<dbReference type="AlphaFoldDB" id="A0AAX2CHR2"/>
<organism evidence="6 7">
    <name type="scientific">Bacillus cytotoxicus</name>
    <dbReference type="NCBI Taxonomy" id="580165"/>
    <lineage>
        <taxon>Bacteria</taxon>
        <taxon>Bacillati</taxon>
        <taxon>Bacillota</taxon>
        <taxon>Bacilli</taxon>
        <taxon>Bacillales</taxon>
        <taxon>Bacillaceae</taxon>
        <taxon>Bacillus</taxon>
        <taxon>Bacillus cereus group</taxon>
    </lineage>
</organism>
<dbReference type="Pfam" id="PF00239">
    <property type="entry name" value="Resolvase"/>
    <property type="match status" value="1"/>
</dbReference>
<evidence type="ECO:0000259" key="5">
    <source>
        <dbReference type="Pfam" id="PF00239"/>
    </source>
</evidence>
<reference evidence="6 7" key="1">
    <citation type="submission" date="2016-08" db="EMBL/GenBank/DDBJ databases">
        <authorList>
            <person name="Loux V."/>
            <person name="Rue O."/>
        </authorList>
    </citation>
    <scope>NUCLEOTIDE SEQUENCE [LARGE SCALE GENOMIC DNA]</scope>
    <source>
        <strain evidence="6 7">AFSSA_08CEB44bac</strain>
    </source>
</reference>
<proteinExistence type="predicted"/>
<dbReference type="SUPFAM" id="SSF53041">
    <property type="entry name" value="Resolvase-like"/>
    <property type="match status" value="1"/>
</dbReference>
<keyword evidence="3" id="KW-0233">DNA recombination</keyword>
<dbReference type="InterPro" id="IPR006119">
    <property type="entry name" value="Resolv_N"/>
</dbReference>
<feature type="active site" description="O-(5'-phospho-DNA)-serine intermediate" evidence="4">
    <location>
        <position position="12"/>
    </location>
</feature>
<name>A0AAX2CHR2_9BACI</name>
<dbReference type="InterPro" id="IPR036162">
    <property type="entry name" value="Resolvase-like_N_sf"/>
</dbReference>
<evidence type="ECO:0000256" key="2">
    <source>
        <dbReference type="ARBA" id="ARBA00023125"/>
    </source>
</evidence>
<protein>
    <submittedName>
        <fullName evidence="6">Conserved hypothetical membrane spanning protein</fullName>
    </submittedName>
</protein>
<dbReference type="Gene3D" id="3.40.50.1390">
    <property type="entry name" value="Resolvase, N-terminal catalytic domain"/>
    <property type="match status" value="1"/>
</dbReference>
<dbReference type="GO" id="GO:0000150">
    <property type="term" value="F:DNA strand exchange activity"/>
    <property type="evidence" value="ECO:0007669"/>
    <property type="project" value="InterPro"/>
</dbReference>
<evidence type="ECO:0000256" key="1">
    <source>
        <dbReference type="ARBA" id="ARBA00022908"/>
    </source>
</evidence>
<evidence type="ECO:0000256" key="3">
    <source>
        <dbReference type="ARBA" id="ARBA00023172"/>
    </source>
</evidence>